<protein>
    <recommendedName>
        <fullName evidence="2">DNA-directed RNA polymerase subunit Rpo5</fullName>
        <ecNumber evidence="2">2.7.7.6</ecNumber>
    </recommendedName>
    <alternativeName>
        <fullName evidence="2">DNA-directed RNA polymerase subunit H</fullName>
    </alternativeName>
</protein>
<organism evidence="4 5">
    <name type="scientific">Candidatus Iainarchaeum sp</name>
    <dbReference type="NCBI Taxonomy" id="3101447"/>
    <lineage>
        <taxon>Archaea</taxon>
        <taxon>Candidatus Iainarchaeota</taxon>
        <taxon>Candidatus Iainarchaeia</taxon>
        <taxon>Candidatus Iainarchaeales</taxon>
        <taxon>Candidatus Iainarchaeaceae</taxon>
        <taxon>Candidatus Iainarchaeum</taxon>
    </lineage>
</organism>
<comment type="catalytic activity">
    <reaction evidence="2">
        <text>RNA(n) + a ribonucleoside 5'-triphosphate = RNA(n+1) + diphosphate</text>
        <dbReference type="Rhea" id="RHEA:21248"/>
        <dbReference type="Rhea" id="RHEA-COMP:14527"/>
        <dbReference type="Rhea" id="RHEA-COMP:17342"/>
        <dbReference type="ChEBI" id="CHEBI:33019"/>
        <dbReference type="ChEBI" id="CHEBI:61557"/>
        <dbReference type="ChEBI" id="CHEBI:140395"/>
        <dbReference type="EC" id="2.7.7.6"/>
    </reaction>
</comment>
<comment type="subcellular location">
    <subcellularLocation>
        <location evidence="2">Cytoplasm</location>
    </subcellularLocation>
</comment>
<dbReference type="InterPro" id="IPR035913">
    <property type="entry name" value="RPB5-like_sf"/>
</dbReference>
<dbReference type="EC" id="2.7.7.6" evidence="2"/>
<keyword evidence="1 2" id="KW-0804">Transcription</keyword>
<dbReference type="Proteomes" id="UP000809243">
    <property type="component" value="Unassembled WGS sequence"/>
</dbReference>
<evidence type="ECO:0000313" key="5">
    <source>
        <dbReference type="Proteomes" id="UP000809243"/>
    </source>
</evidence>
<dbReference type="GO" id="GO:0006366">
    <property type="term" value="P:transcription by RNA polymerase II"/>
    <property type="evidence" value="ECO:0007669"/>
    <property type="project" value="TreeGrafter"/>
</dbReference>
<dbReference type="Gene3D" id="3.90.940.20">
    <property type="entry name" value="RPB5-like RNA polymerase subunit"/>
    <property type="match status" value="1"/>
</dbReference>
<dbReference type="GO" id="GO:0006362">
    <property type="term" value="P:transcription elongation by RNA polymerase I"/>
    <property type="evidence" value="ECO:0007669"/>
    <property type="project" value="TreeGrafter"/>
</dbReference>
<name>A0A939C6D0_9ARCH</name>
<dbReference type="NCBIfam" id="NF007129">
    <property type="entry name" value="PRK09570.1"/>
    <property type="match status" value="1"/>
</dbReference>
<evidence type="ECO:0000259" key="3">
    <source>
        <dbReference type="Pfam" id="PF01191"/>
    </source>
</evidence>
<dbReference type="EMBL" id="JAFGDB010000040">
    <property type="protein sequence ID" value="MBN2067308.1"/>
    <property type="molecule type" value="Genomic_DNA"/>
</dbReference>
<reference evidence="4" key="1">
    <citation type="submission" date="2021-01" db="EMBL/GenBank/DDBJ databases">
        <title>Active Sulfur Cycling in an Early Earth Analoge.</title>
        <authorList>
            <person name="Hahn C.R."/>
            <person name="Youssef N.H."/>
            <person name="Elshahed M."/>
        </authorList>
    </citation>
    <scope>NUCLEOTIDE SEQUENCE</scope>
    <source>
        <strain evidence="4">Zod_Metabat.1151</strain>
    </source>
</reference>
<sequence>MAFNISDHVLVPKHMLLSAEQAEQLLKKYGIEAGQLAKISKADPAVKDMKPAKGTIVKIVRKSPTAGKTVYYRVVV</sequence>
<keyword evidence="2 4" id="KW-0548">Nucleotidyltransferase</keyword>
<dbReference type="AlphaFoldDB" id="A0A939C6D0"/>
<keyword evidence="2 4" id="KW-0808">Transferase</keyword>
<dbReference type="GO" id="GO:0003899">
    <property type="term" value="F:DNA-directed RNA polymerase activity"/>
    <property type="evidence" value="ECO:0007669"/>
    <property type="project" value="UniProtKB-UniRule"/>
</dbReference>
<comment type="subunit">
    <text evidence="2">Part of the RNA polymerase complex.</text>
</comment>
<keyword evidence="2" id="KW-0963">Cytoplasm</keyword>
<evidence type="ECO:0000256" key="1">
    <source>
        <dbReference type="ARBA" id="ARBA00023163"/>
    </source>
</evidence>
<proteinExistence type="inferred from homology"/>
<comment type="similarity">
    <text evidence="2">Belongs to the archaeal Rpo5/eukaryotic RPB5 RNA polymerase subunit family.</text>
</comment>
<dbReference type="Pfam" id="PF01191">
    <property type="entry name" value="RNA_pol_Rpb5_C"/>
    <property type="match status" value="1"/>
</dbReference>
<feature type="domain" description="RNA polymerase subunit H/Rpb5 C-terminal" evidence="3">
    <location>
        <begin position="3"/>
        <end position="75"/>
    </location>
</feature>
<dbReference type="PANTHER" id="PTHR10535">
    <property type="entry name" value="DNA-DIRECTED RNA POLYMERASES I, II, AND III SUBUNIT RPABC1"/>
    <property type="match status" value="1"/>
</dbReference>
<gene>
    <name evidence="2" type="primary">rpo5</name>
    <name evidence="2" type="synonym">rpoH</name>
    <name evidence="4" type="ORF">JW744_02475</name>
</gene>
<dbReference type="InterPro" id="IPR014381">
    <property type="entry name" value="Arch_Rpo5/euc_Rpb5"/>
</dbReference>
<dbReference type="HAMAP" id="MF_00025">
    <property type="entry name" value="RNApol_Rpo5_RPB5"/>
    <property type="match status" value="1"/>
</dbReference>
<dbReference type="GO" id="GO:0042797">
    <property type="term" value="P:tRNA transcription by RNA polymerase III"/>
    <property type="evidence" value="ECO:0007669"/>
    <property type="project" value="TreeGrafter"/>
</dbReference>
<dbReference type="SUPFAM" id="SSF55287">
    <property type="entry name" value="RPB5-like RNA polymerase subunit"/>
    <property type="match status" value="1"/>
</dbReference>
<evidence type="ECO:0000256" key="2">
    <source>
        <dbReference type="HAMAP-Rule" id="MF_00025"/>
    </source>
</evidence>
<comment type="caution">
    <text evidence="4">The sequence shown here is derived from an EMBL/GenBank/DDBJ whole genome shotgun (WGS) entry which is preliminary data.</text>
</comment>
<accession>A0A939C6D0</accession>
<dbReference type="PANTHER" id="PTHR10535:SF0">
    <property type="entry name" value="DNA-DIRECTED RNA POLYMERASES I, II, AND III SUBUNIT RPABC1"/>
    <property type="match status" value="1"/>
</dbReference>
<comment type="function">
    <text evidence="2">DNA-dependent RNA polymerase (RNAP) catalyzes the transcription of DNA into RNA using the four ribonucleoside triphosphates as substrates.</text>
</comment>
<keyword evidence="2 4" id="KW-0240">DNA-directed RNA polymerase</keyword>
<dbReference type="GO" id="GO:0003677">
    <property type="term" value="F:DNA binding"/>
    <property type="evidence" value="ECO:0007669"/>
    <property type="project" value="InterPro"/>
</dbReference>
<dbReference type="InterPro" id="IPR000783">
    <property type="entry name" value="RNA_pol_subH/Rpb5_C"/>
</dbReference>
<dbReference type="GO" id="GO:0000428">
    <property type="term" value="C:DNA-directed RNA polymerase complex"/>
    <property type="evidence" value="ECO:0007669"/>
    <property type="project" value="UniProtKB-KW"/>
</dbReference>
<evidence type="ECO:0000313" key="4">
    <source>
        <dbReference type="EMBL" id="MBN2067308.1"/>
    </source>
</evidence>
<dbReference type="GO" id="GO:0005737">
    <property type="term" value="C:cytoplasm"/>
    <property type="evidence" value="ECO:0007669"/>
    <property type="project" value="UniProtKB-SubCell"/>
</dbReference>